<dbReference type="OrthoDB" id="6363430at2759"/>
<name>A0A482X6B7_LAOST</name>
<accession>A0A482X6B7</accession>
<dbReference type="InParanoid" id="A0A482X6B7"/>
<feature type="compositionally biased region" description="Polar residues" evidence="1">
    <location>
        <begin position="588"/>
        <end position="599"/>
    </location>
</feature>
<feature type="compositionally biased region" description="Polar residues" evidence="1">
    <location>
        <begin position="257"/>
        <end position="290"/>
    </location>
</feature>
<feature type="region of interest" description="Disordered" evidence="1">
    <location>
        <begin position="514"/>
        <end position="534"/>
    </location>
</feature>
<gene>
    <name evidence="2" type="ORF">LSTR_LSTR003341</name>
</gene>
<feature type="compositionally biased region" description="Pro residues" evidence="1">
    <location>
        <begin position="676"/>
        <end position="686"/>
    </location>
</feature>
<dbReference type="STRING" id="195883.A0A482X6B7"/>
<feature type="region of interest" description="Disordered" evidence="1">
    <location>
        <begin position="1"/>
        <end position="29"/>
    </location>
</feature>
<evidence type="ECO:0000256" key="1">
    <source>
        <dbReference type="SAM" id="MobiDB-lite"/>
    </source>
</evidence>
<proteinExistence type="predicted"/>
<feature type="compositionally biased region" description="Polar residues" evidence="1">
    <location>
        <begin position="629"/>
        <end position="638"/>
    </location>
</feature>
<feature type="compositionally biased region" description="Low complexity" evidence="1">
    <location>
        <begin position="737"/>
        <end position="750"/>
    </location>
</feature>
<keyword evidence="3" id="KW-1185">Reference proteome</keyword>
<dbReference type="Proteomes" id="UP000291343">
    <property type="component" value="Unassembled WGS sequence"/>
</dbReference>
<evidence type="ECO:0000313" key="2">
    <source>
        <dbReference type="EMBL" id="RZF40831.1"/>
    </source>
</evidence>
<feature type="region of interest" description="Disordered" evidence="1">
    <location>
        <begin position="568"/>
        <end position="811"/>
    </location>
</feature>
<feature type="region of interest" description="Disordered" evidence="1">
    <location>
        <begin position="252"/>
        <end position="314"/>
    </location>
</feature>
<feature type="compositionally biased region" description="Polar residues" evidence="1">
    <location>
        <begin position="646"/>
        <end position="664"/>
    </location>
</feature>
<protein>
    <submittedName>
        <fullName evidence="2">Uncharacterized protein</fullName>
    </submittedName>
</protein>
<dbReference type="EMBL" id="QKKF02017590">
    <property type="protein sequence ID" value="RZF40831.1"/>
    <property type="molecule type" value="Genomic_DNA"/>
</dbReference>
<dbReference type="AlphaFoldDB" id="A0A482X6B7"/>
<comment type="caution">
    <text evidence="2">The sequence shown here is derived from an EMBL/GenBank/DDBJ whole genome shotgun (WGS) entry which is preliminary data.</text>
</comment>
<feature type="compositionally biased region" description="Basic residues" evidence="1">
    <location>
        <begin position="710"/>
        <end position="719"/>
    </location>
</feature>
<feature type="region of interest" description="Disordered" evidence="1">
    <location>
        <begin position="97"/>
        <end position="140"/>
    </location>
</feature>
<feature type="compositionally biased region" description="Polar residues" evidence="1">
    <location>
        <begin position="299"/>
        <end position="312"/>
    </location>
</feature>
<sequence>MNAKLYSSRGERMAPGSGSMLRSRRRDVNVKPNRLLDRSSSRGMIYENEELRLRTININAEVERGQHDIKKLRRENEQLRREIWSLREEYDRLEALLKSKQQQNDDAEESEDEDEDSDEKDEADQENASNQEKVSNKDIDMLSVVEEEPEDNSTEGDGDRLSQQLKREGNTLNSEGLPAPFLHIPDAGFIDQSGNAPTNGIKILPETIIPNQEPALGAPNAPGNQGGIPAVYPEDLEQLIRNCTFPLDPDEMCRPSTEPNQNFMTAGSNNFRNPRTNNQSPQGFSSNPLQPGTLEDASQEQLPTSSIANKTRNGPILSNDLRCQPYAGQSPSFLRLNCVHPHTVFFPVNSPEFSNLTVQEVIDALSEQLPDNLLSGVRGVRLVGGACYLSVATDADAKALTAAAPRLRGATLRLEDASVGTAYIALAGVPHDVTDQTVAEALAPFGTVIGTVERRIYRGVDTGERLARLRPKLAIPRFLWFGGCRAVLRLMKEEEVGALALARRKSFRSHLHIKLKTNEETSPQVPPLPGDRNRQSLAQNSVAQSVPNLAPTTTLSVSPPLIGFSTTQSVPDLTVQPPQQQPPPKPQFFSSTTGASNNVFLFPPPDTPHPSSGSPYAIRRHSSIVPPSIGNTQQQIPNGSVHPHQQMPNGSVHPNVTAHPTTDSGAPHHQRSQSTPPVPNPNPSPIPTRRQNSQSDSEAPKPPDTPNSTKTRRVSRKVSKTGSQPNLAPLDTKKANGDASSSSGQDSPSKPSRRRASVYFKRPGSFRRQTSMEQMEGTAGELTTTCSERERSNSDVSSRTSGGFRRKMSETGREVGKVPWCGCWGNGCL</sequence>
<feature type="compositionally biased region" description="Acidic residues" evidence="1">
    <location>
        <begin position="105"/>
        <end position="125"/>
    </location>
</feature>
<evidence type="ECO:0000313" key="3">
    <source>
        <dbReference type="Proteomes" id="UP000291343"/>
    </source>
</evidence>
<organism evidence="2 3">
    <name type="scientific">Laodelphax striatellus</name>
    <name type="common">Small brown planthopper</name>
    <name type="synonym">Delphax striatella</name>
    <dbReference type="NCBI Taxonomy" id="195883"/>
    <lineage>
        <taxon>Eukaryota</taxon>
        <taxon>Metazoa</taxon>
        <taxon>Ecdysozoa</taxon>
        <taxon>Arthropoda</taxon>
        <taxon>Hexapoda</taxon>
        <taxon>Insecta</taxon>
        <taxon>Pterygota</taxon>
        <taxon>Neoptera</taxon>
        <taxon>Paraneoptera</taxon>
        <taxon>Hemiptera</taxon>
        <taxon>Auchenorrhyncha</taxon>
        <taxon>Fulgoroidea</taxon>
        <taxon>Delphacidae</taxon>
        <taxon>Criomorphinae</taxon>
        <taxon>Laodelphax</taxon>
    </lineage>
</organism>
<reference evidence="2 3" key="1">
    <citation type="journal article" date="2017" name="Gigascience">
        <title>Genome sequence of the small brown planthopper, Laodelphax striatellus.</title>
        <authorList>
            <person name="Zhu J."/>
            <person name="Jiang F."/>
            <person name="Wang X."/>
            <person name="Yang P."/>
            <person name="Bao Y."/>
            <person name="Zhao W."/>
            <person name="Wang W."/>
            <person name="Lu H."/>
            <person name="Wang Q."/>
            <person name="Cui N."/>
            <person name="Li J."/>
            <person name="Chen X."/>
            <person name="Luo L."/>
            <person name="Yu J."/>
            <person name="Kang L."/>
            <person name="Cui F."/>
        </authorList>
    </citation>
    <scope>NUCLEOTIDE SEQUENCE [LARGE SCALE GENOMIC DNA]</scope>
    <source>
        <strain evidence="2">Lst14</strain>
    </source>
</reference>